<dbReference type="SFLD" id="SFLDF00275">
    <property type="entry name" value="adenosine_C2_methyltransferase"/>
    <property type="match status" value="1"/>
</dbReference>
<evidence type="ECO:0000256" key="9">
    <source>
        <dbReference type="ARBA" id="ARBA00022694"/>
    </source>
</evidence>
<gene>
    <name evidence="16" type="ORF">Cvel_16652</name>
</gene>
<dbReference type="InterPro" id="IPR006638">
    <property type="entry name" value="Elp3/MiaA/NifB-like_rSAM"/>
</dbReference>
<keyword evidence="9" id="KW-0819">tRNA processing</keyword>
<dbReference type="SMART" id="SM00729">
    <property type="entry name" value="Elp3"/>
    <property type="match status" value="1"/>
</dbReference>
<feature type="compositionally biased region" description="Basic and acidic residues" evidence="14">
    <location>
        <begin position="1"/>
        <end position="10"/>
    </location>
</feature>
<evidence type="ECO:0000256" key="13">
    <source>
        <dbReference type="ARBA" id="ARBA00023157"/>
    </source>
</evidence>
<dbReference type="SFLD" id="SFLDG01062">
    <property type="entry name" value="methyltransferase_(Class_A)"/>
    <property type="match status" value="1"/>
</dbReference>
<dbReference type="Pfam" id="PF21016">
    <property type="entry name" value="RlmN_N"/>
    <property type="match status" value="1"/>
</dbReference>
<dbReference type="Gene3D" id="1.10.150.530">
    <property type="match status" value="1"/>
</dbReference>
<evidence type="ECO:0000256" key="8">
    <source>
        <dbReference type="ARBA" id="ARBA00022691"/>
    </source>
</evidence>
<evidence type="ECO:0000256" key="5">
    <source>
        <dbReference type="ARBA" id="ARBA00022552"/>
    </source>
</evidence>
<keyword evidence="8" id="KW-0949">S-adenosyl-L-methionine</keyword>
<dbReference type="SUPFAM" id="SSF102114">
    <property type="entry name" value="Radical SAM enzymes"/>
    <property type="match status" value="1"/>
</dbReference>
<evidence type="ECO:0000313" key="16">
    <source>
        <dbReference type="EMBL" id="CEM11769.1"/>
    </source>
</evidence>
<dbReference type="PANTHER" id="PTHR30544:SF5">
    <property type="entry name" value="RADICAL SAM CORE DOMAIN-CONTAINING PROTEIN"/>
    <property type="match status" value="1"/>
</dbReference>
<evidence type="ECO:0000256" key="4">
    <source>
        <dbReference type="ARBA" id="ARBA00022490"/>
    </source>
</evidence>
<dbReference type="Gene3D" id="3.20.20.70">
    <property type="entry name" value="Aldolase class I"/>
    <property type="match status" value="1"/>
</dbReference>
<feature type="compositionally biased region" description="Basic and acidic residues" evidence="14">
    <location>
        <begin position="17"/>
        <end position="38"/>
    </location>
</feature>
<dbReference type="FunFam" id="3.20.20.70:FF:000014">
    <property type="entry name" value="Probable dual-specificity RNA methyltransferase RlmN"/>
    <property type="match status" value="1"/>
</dbReference>
<evidence type="ECO:0000259" key="15">
    <source>
        <dbReference type="PROSITE" id="PS51918"/>
    </source>
</evidence>
<evidence type="ECO:0000256" key="3">
    <source>
        <dbReference type="ARBA" id="ARBA00022485"/>
    </source>
</evidence>
<evidence type="ECO:0000256" key="11">
    <source>
        <dbReference type="ARBA" id="ARBA00023004"/>
    </source>
</evidence>
<dbReference type="PhylomeDB" id="A0A0G4FEV4"/>
<dbReference type="NCBIfam" id="TIGR00048">
    <property type="entry name" value="rRNA_mod_RlmN"/>
    <property type="match status" value="1"/>
</dbReference>
<evidence type="ECO:0000256" key="6">
    <source>
        <dbReference type="ARBA" id="ARBA00022603"/>
    </source>
</evidence>
<dbReference type="InterPro" id="IPR027492">
    <property type="entry name" value="RNA_MTrfase_RlmN"/>
</dbReference>
<dbReference type="GO" id="GO:0070475">
    <property type="term" value="P:rRNA base methylation"/>
    <property type="evidence" value="ECO:0007669"/>
    <property type="project" value="InterPro"/>
</dbReference>
<evidence type="ECO:0000256" key="1">
    <source>
        <dbReference type="ARBA" id="ARBA00001966"/>
    </source>
</evidence>
<dbReference type="InterPro" id="IPR040072">
    <property type="entry name" value="Methyltransferase_A"/>
</dbReference>
<dbReference type="InterPro" id="IPR004383">
    <property type="entry name" value="rRNA_lsu_MTrfase_RlmN/Cfr"/>
</dbReference>
<dbReference type="AlphaFoldDB" id="A0A0G4FEV4"/>
<keyword evidence="4" id="KW-0963">Cytoplasm</keyword>
<dbReference type="PROSITE" id="PS51918">
    <property type="entry name" value="RADICAL_SAM"/>
    <property type="match status" value="1"/>
</dbReference>
<evidence type="ECO:0000256" key="10">
    <source>
        <dbReference type="ARBA" id="ARBA00022723"/>
    </source>
</evidence>
<dbReference type="InterPro" id="IPR007197">
    <property type="entry name" value="rSAM"/>
</dbReference>
<dbReference type="PANTHER" id="PTHR30544">
    <property type="entry name" value="23S RRNA METHYLTRANSFERASE"/>
    <property type="match status" value="1"/>
</dbReference>
<keyword evidence="11" id="KW-0408">Iron</keyword>
<dbReference type="GO" id="GO:0030488">
    <property type="term" value="P:tRNA methylation"/>
    <property type="evidence" value="ECO:0007669"/>
    <property type="project" value="InterPro"/>
</dbReference>
<keyword evidence="7" id="KW-0808">Transferase</keyword>
<comment type="subcellular location">
    <subcellularLocation>
        <location evidence="2">Cytoplasm</location>
    </subcellularLocation>
</comment>
<keyword evidence="6" id="KW-0489">Methyltransferase</keyword>
<feature type="region of interest" description="Disordered" evidence="14">
    <location>
        <begin position="1"/>
        <end position="42"/>
    </location>
</feature>
<feature type="domain" description="Radical SAM core" evidence="15">
    <location>
        <begin position="140"/>
        <end position="375"/>
    </location>
</feature>
<dbReference type="VEuPathDB" id="CryptoDB:Cvel_16652"/>
<keyword evidence="3" id="KW-0004">4Fe-4S</keyword>
<accession>A0A0G4FEV4</accession>
<dbReference type="Pfam" id="PF04055">
    <property type="entry name" value="Radical_SAM"/>
    <property type="match status" value="1"/>
</dbReference>
<dbReference type="InterPro" id="IPR058240">
    <property type="entry name" value="rSAM_sf"/>
</dbReference>
<name>A0A0G4FEV4_9ALVE</name>
<dbReference type="PIRSF" id="PIRSF006004">
    <property type="entry name" value="CHP00048"/>
    <property type="match status" value="1"/>
</dbReference>
<dbReference type="GO" id="GO:0005737">
    <property type="term" value="C:cytoplasm"/>
    <property type="evidence" value="ECO:0007669"/>
    <property type="project" value="UniProtKB-SubCell"/>
</dbReference>
<dbReference type="GO" id="GO:0051539">
    <property type="term" value="F:4 iron, 4 sulfur cluster binding"/>
    <property type="evidence" value="ECO:0007669"/>
    <property type="project" value="UniProtKB-KW"/>
</dbReference>
<protein>
    <recommendedName>
        <fullName evidence="15">Radical SAM core domain-containing protein</fullName>
    </recommendedName>
</protein>
<organism evidence="16">
    <name type="scientific">Chromera velia CCMP2878</name>
    <dbReference type="NCBI Taxonomy" id="1169474"/>
    <lineage>
        <taxon>Eukaryota</taxon>
        <taxon>Sar</taxon>
        <taxon>Alveolata</taxon>
        <taxon>Colpodellida</taxon>
        <taxon>Chromeraceae</taxon>
        <taxon>Chromera</taxon>
    </lineage>
</organism>
<dbReference type="InterPro" id="IPR013785">
    <property type="entry name" value="Aldolase_TIM"/>
</dbReference>
<dbReference type="SFLD" id="SFLDS00029">
    <property type="entry name" value="Radical_SAM"/>
    <property type="match status" value="1"/>
</dbReference>
<dbReference type="CDD" id="cd01335">
    <property type="entry name" value="Radical_SAM"/>
    <property type="match status" value="1"/>
</dbReference>
<evidence type="ECO:0000256" key="2">
    <source>
        <dbReference type="ARBA" id="ARBA00004496"/>
    </source>
</evidence>
<evidence type="ECO:0000256" key="12">
    <source>
        <dbReference type="ARBA" id="ARBA00023014"/>
    </source>
</evidence>
<evidence type="ECO:0000256" key="7">
    <source>
        <dbReference type="ARBA" id="ARBA00022679"/>
    </source>
</evidence>
<dbReference type="GO" id="GO:0046872">
    <property type="term" value="F:metal ion binding"/>
    <property type="evidence" value="ECO:0007669"/>
    <property type="project" value="UniProtKB-KW"/>
</dbReference>
<evidence type="ECO:0000256" key="14">
    <source>
        <dbReference type="SAM" id="MobiDB-lite"/>
    </source>
</evidence>
<keyword evidence="5" id="KW-0698">rRNA processing</keyword>
<comment type="cofactor">
    <cofactor evidence="1">
        <name>[4Fe-4S] cluster</name>
        <dbReference type="ChEBI" id="CHEBI:49883"/>
    </cofactor>
</comment>
<dbReference type="HAMAP" id="MF_01849">
    <property type="entry name" value="RNA_methyltr_RlmN"/>
    <property type="match status" value="1"/>
</dbReference>
<dbReference type="EMBL" id="CDMZ01000321">
    <property type="protein sequence ID" value="CEM11769.1"/>
    <property type="molecule type" value="Genomic_DNA"/>
</dbReference>
<reference evidence="16" key="1">
    <citation type="submission" date="2014-11" db="EMBL/GenBank/DDBJ databases">
        <authorList>
            <person name="Otto D Thomas"/>
            <person name="Naeem Raeece"/>
        </authorList>
    </citation>
    <scope>NUCLEOTIDE SEQUENCE</scope>
</reference>
<proteinExistence type="inferred from homology"/>
<dbReference type="GO" id="GO:0008173">
    <property type="term" value="F:RNA methyltransferase activity"/>
    <property type="evidence" value="ECO:0007669"/>
    <property type="project" value="InterPro"/>
</dbReference>
<keyword evidence="10" id="KW-0479">Metal-binding</keyword>
<keyword evidence="12" id="KW-0411">Iron-sulfur</keyword>
<sequence>MRGDNKRESKGTSGKGSTERLAAKRNREERETGRDPKSKKWGGQNIFALTSEQLEQMVKDMGLPAYRARQIYSNLYERGALSYEEMTDLPKSLRQRLETETVFGSLSVADEQVSRDGTIKRAYALRDGQLIETVLMPYSDSNRRTVCISSQAGCAQGCKFCATGQMGFARQLRPEEIFEQAARASAWLRKRGERLSNVVFMGMGEPLANYDNVMAAVDRLQADLGIGARHITISTVGLLDRIRKLSLENRQVTLAVSLHSVRDRERSAMIPANQKASVRELLVTCGTYASMTGRRITFEWALIRGKNDTPAEAELLAKLLRAHLPRHMCHVNVIPLNPTPGFAERETGTEGVRKFLDVLERQGISATCRVRRGLDISAGCGQLATELERLKNKGVPVGVGDMYEDYDLGKIPSREIFQEDISDLSFS</sequence>
<keyword evidence="13" id="KW-1015">Disulfide bond</keyword>
<dbReference type="InterPro" id="IPR048641">
    <property type="entry name" value="RlmN_N"/>
</dbReference>